<dbReference type="PANTHER" id="PTHR31157:SF1">
    <property type="entry name" value="SCP DOMAIN-CONTAINING PROTEIN"/>
    <property type="match status" value="1"/>
</dbReference>
<protein>
    <recommendedName>
        <fullName evidence="2">SCP domain-containing protein</fullName>
    </recommendedName>
</protein>
<evidence type="ECO:0000313" key="3">
    <source>
        <dbReference type="EMBL" id="KAJ1729520.1"/>
    </source>
</evidence>
<dbReference type="SUPFAM" id="SSF55797">
    <property type="entry name" value="PR-1-like"/>
    <property type="match status" value="1"/>
</dbReference>
<evidence type="ECO:0000259" key="2">
    <source>
        <dbReference type="Pfam" id="PF00188"/>
    </source>
</evidence>
<organism evidence="3 4">
    <name type="scientific">Coemansia biformis</name>
    <dbReference type="NCBI Taxonomy" id="1286918"/>
    <lineage>
        <taxon>Eukaryota</taxon>
        <taxon>Fungi</taxon>
        <taxon>Fungi incertae sedis</taxon>
        <taxon>Zoopagomycota</taxon>
        <taxon>Kickxellomycotina</taxon>
        <taxon>Kickxellomycetes</taxon>
        <taxon>Kickxellales</taxon>
        <taxon>Kickxellaceae</taxon>
        <taxon>Coemansia</taxon>
    </lineage>
</organism>
<dbReference type="PANTHER" id="PTHR31157">
    <property type="entry name" value="SCP DOMAIN-CONTAINING PROTEIN"/>
    <property type="match status" value="1"/>
</dbReference>
<sequence>MVRIPAVFLAAAMLLMMAVSLVTAAPIDVVPEQARRDYHEVASPYRPHPLGAVTQVVTKLVYGQRPTYAATPAQPSSAYYSSASAPPTSDWQSQMLQQLNAIRAEVGKAPVSLHANLNAMAQSHSQYQASVNTMTHSDPAGTLGSRCTQYGIDWSGVAENVAYNYKDVTSVMQGWKTSPGHYANMVGDYNSVGFGVSDLYWTQDFASV</sequence>
<evidence type="ECO:0000313" key="4">
    <source>
        <dbReference type="Proteomes" id="UP001143981"/>
    </source>
</evidence>
<feature type="chain" id="PRO_5040823381" description="SCP domain-containing protein" evidence="1">
    <location>
        <begin position="25"/>
        <end position="208"/>
    </location>
</feature>
<dbReference type="Pfam" id="PF00188">
    <property type="entry name" value="CAP"/>
    <property type="match status" value="1"/>
</dbReference>
<feature type="domain" description="SCP" evidence="2">
    <location>
        <begin position="97"/>
        <end position="198"/>
    </location>
</feature>
<comment type="caution">
    <text evidence="3">The sequence shown here is derived from an EMBL/GenBank/DDBJ whole genome shotgun (WGS) entry which is preliminary data.</text>
</comment>
<dbReference type="InterPro" id="IPR014044">
    <property type="entry name" value="CAP_dom"/>
</dbReference>
<keyword evidence="1" id="KW-0732">Signal</keyword>
<reference evidence="3" key="1">
    <citation type="submission" date="2022-07" db="EMBL/GenBank/DDBJ databases">
        <title>Phylogenomic reconstructions and comparative analyses of Kickxellomycotina fungi.</title>
        <authorList>
            <person name="Reynolds N.K."/>
            <person name="Stajich J.E."/>
            <person name="Barry K."/>
            <person name="Grigoriev I.V."/>
            <person name="Crous P."/>
            <person name="Smith M.E."/>
        </authorList>
    </citation>
    <scope>NUCLEOTIDE SEQUENCE</scope>
    <source>
        <strain evidence="3">BCRC 34381</strain>
    </source>
</reference>
<name>A0A9W7YCY3_9FUNG</name>
<keyword evidence="4" id="KW-1185">Reference proteome</keyword>
<dbReference type="OrthoDB" id="568194at2759"/>
<dbReference type="EMBL" id="JANBOI010000599">
    <property type="protein sequence ID" value="KAJ1729520.1"/>
    <property type="molecule type" value="Genomic_DNA"/>
</dbReference>
<dbReference type="Proteomes" id="UP001143981">
    <property type="component" value="Unassembled WGS sequence"/>
</dbReference>
<dbReference type="Gene3D" id="3.40.33.10">
    <property type="entry name" value="CAP"/>
    <property type="match status" value="1"/>
</dbReference>
<proteinExistence type="predicted"/>
<evidence type="ECO:0000256" key="1">
    <source>
        <dbReference type="SAM" id="SignalP"/>
    </source>
</evidence>
<gene>
    <name evidence="3" type="ORF">LPJ61_003479</name>
</gene>
<dbReference type="InterPro" id="IPR035940">
    <property type="entry name" value="CAP_sf"/>
</dbReference>
<feature type="signal peptide" evidence="1">
    <location>
        <begin position="1"/>
        <end position="24"/>
    </location>
</feature>
<accession>A0A9W7YCY3</accession>
<dbReference type="AlphaFoldDB" id="A0A9W7YCY3"/>
<dbReference type="CDD" id="cd05379">
    <property type="entry name" value="CAP_bacterial"/>
    <property type="match status" value="1"/>
</dbReference>